<reference evidence="2 3" key="1">
    <citation type="submission" date="2021-06" db="EMBL/GenBank/DDBJ databases">
        <authorList>
            <person name="Sun Q."/>
            <person name="Li D."/>
        </authorList>
    </citation>
    <scope>NUCLEOTIDE SEQUENCE [LARGE SCALE GENOMIC DNA]</scope>
    <source>
        <strain evidence="2 3">MSJ-40</strain>
    </source>
</reference>
<proteinExistence type="predicted"/>
<evidence type="ECO:0000313" key="2">
    <source>
        <dbReference type="EMBL" id="MBU5437510.1"/>
    </source>
</evidence>
<evidence type="ECO:0000256" key="1">
    <source>
        <dbReference type="SAM" id="Phobius"/>
    </source>
</evidence>
<sequence>MKKLQFNRRGITLVELLIALAIFGIVTQTIYSIFFVGNKSYNMSKNKGFIQQDVRIAADFINRELRIVKDIAKDQNVLGEKYYSLSVEEGKLVKTTFNGEISEVSILLSGTLNGIKFNYVHGDVKGIITVMIEAEENGEAYSLKFNVLLENLPRYDNPIDQNIIYYSKYE</sequence>
<name>A0ABS6E3N0_9FIRM</name>
<keyword evidence="1" id="KW-0812">Transmembrane</keyword>
<evidence type="ECO:0000313" key="3">
    <source>
        <dbReference type="Proteomes" id="UP000749471"/>
    </source>
</evidence>
<feature type="transmembrane region" description="Helical" evidence="1">
    <location>
        <begin position="12"/>
        <end position="37"/>
    </location>
</feature>
<organism evidence="2 3">
    <name type="scientific">Tissierella simiarum</name>
    <dbReference type="NCBI Taxonomy" id="2841534"/>
    <lineage>
        <taxon>Bacteria</taxon>
        <taxon>Bacillati</taxon>
        <taxon>Bacillota</taxon>
        <taxon>Tissierellia</taxon>
        <taxon>Tissierellales</taxon>
        <taxon>Tissierellaceae</taxon>
        <taxon>Tissierella</taxon>
    </lineage>
</organism>
<keyword evidence="1" id="KW-1133">Transmembrane helix</keyword>
<dbReference type="EMBL" id="JAHLPM010000004">
    <property type="protein sequence ID" value="MBU5437510.1"/>
    <property type="molecule type" value="Genomic_DNA"/>
</dbReference>
<keyword evidence="1" id="KW-0472">Membrane</keyword>
<accession>A0ABS6E3N0</accession>
<dbReference type="NCBIfam" id="TIGR02532">
    <property type="entry name" value="IV_pilin_GFxxxE"/>
    <property type="match status" value="1"/>
</dbReference>
<keyword evidence="3" id="KW-1185">Reference proteome</keyword>
<protein>
    <submittedName>
        <fullName evidence="2">Prepilin-type N-terminal cleavage/methylation domain-containing protein</fullName>
    </submittedName>
</protein>
<dbReference type="InterPro" id="IPR012902">
    <property type="entry name" value="N_methyl_site"/>
</dbReference>
<dbReference type="Pfam" id="PF07963">
    <property type="entry name" value="N_methyl"/>
    <property type="match status" value="1"/>
</dbReference>
<dbReference type="Proteomes" id="UP000749471">
    <property type="component" value="Unassembled WGS sequence"/>
</dbReference>
<gene>
    <name evidence="2" type="ORF">KQI42_05800</name>
</gene>
<comment type="caution">
    <text evidence="2">The sequence shown here is derived from an EMBL/GenBank/DDBJ whole genome shotgun (WGS) entry which is preliminary data.</text>
</comment>
<dbReference type="RefSeq" id="WP_216517708.1">
    <property type="nucleotide sequence ID" value="NZ_JAHLPM010000004.1"/>
</dbReference>